<gene>
    <name evidence="1" type="ORF">CNECB9_2270019</name>
</gene>
<name>A0A1K0IDG5_CUPNE</name>
<reference evidence="1" key="1">
    <citation type="submission" date="2016-09" db="EMBL/GenBank/DDBJ databases">
        <authorList>
            <person name="Capua I."/>
            <person name="De Benedictis P."/>
            <person name="Joannis T."/>
            <person name="Lombin L.H."/>
            <person name="Cattoli G."/>
        </authorList>
    </citation>
    <scope>NUCLEOTIDE SEQUENCE</scope>
    <source>
        <strain evidence="1">B9</strain>
    </source>
</reference>
<dbReference type="AlphaFoldDB" id="A0A1K0IDG5"/>
<accession>A0A1K0IDG5</accession>
<protein>
    <submittedName>
        <fullName evidence="1">Uncharacterized protein</fullName>
    </submittedName>
</protein>
<organism evidence="1">
    <name type="scientific">Cupriavidus necator</name>
    <name type="common">Alcaligenes eutrophus</name>
    <name type="synonym">Ralstonia eutropha</name>
    <dbReference type="NCBI Taxonomy" id="106590"/>
    <lineage>
        <taxon>Bacteria</taxon>
        <taxon>Pseudomonadati</taxon>
        <taxon>Pseudomonadota</taxon>
        <taxon>Betaproteobacteria</taxon>
        <taxon>Burkholderiales</taxon>
        <taxon>Burkholderiaceae</taxon>
        <taxon>Cupriavidus</taxon>
    </lineage>
</organism>
<dbReference type="EMBL" id="FMSH01000143">
    <property type="protein sequence ID" value="SCU75202.1"/>
    <property type="molecule type" value="Genomic_DNA"/>
</dbReference>
<sequence>MLHHHDPLWLSLTGSVPWPRHLVPADGRSPLWRQPAPGDPPRLLLRQRHATDRLPPFYRLEIYSWLKPQCASQ</sequence>
<evidence type="ECO:0000313" key="1">
    <source>
        <dbReference type="EMBL" id="SCU75202.1"/>
    </source>
</evidence>
<proteinExistence type="predicted"/>